<name>A0A6I3L4Y4_9NOCA</name>
<proteinExistence type="predicted"/>
<dbReference type="PANTHER" id="PTHR43130:SF2">
    <property type="entry name" value="DJ-1_PFPI DOMAIN-CONTAINING PROTEIN"/>
    <property type="match status" value="1"/>
</dbReference>
<sequence length="243" mass="26186">MTFQIAIVLYPGMTVLDAIGPYEVLRMIPDSEMRFVSNEVGPIVSDSGVLALGATHTFAETPTPDLVLVGGSEAATTEAMANRELIDWLRAVHPNTQWTTSVCSGALILAAADILRGHPATTHWAAQPALAAFGAESRPHDRIVHSGKIATAAGVSAGIDLGLWLVGTIAGEEVAQMTQLYIEYDPHPPYDTGHPDKAPADLLRKTRLEATKRSAKPRVPLDLATAFWHLTLNRIRERTAAKR</sequence>
<gene>
    <name evidence="2" type="ORF">GLP40_24960</name>
</gene>
<evidence type="ECO:0000313" key="2">
    <source>
        <dbReference type="EMBL" id="MTE16010.1"/>
    </source>
</evidence>
<dbReference type="InterPro" id="IPR052158">
    <property type="entry name" value="INH-QAR"/>
</dbReference>
<comment type="caution">
    <text evidence="2">The sequence shown here is derived from an EMBL/GenBank/DDBJ whole genome shotgun (WGS) entry which is preliminary data.</text>
</comment>
<evidence type="ECO:0000313" key="3">
    <source>
        <dbReference type="Proteomes" id="UP000432464"/>
    </source>
</evidence>
<dbReference type="Pfam" id="PF01965">
    <property type="entry name" value="DJ-1_PfpI"/>
    <property type="match status" value="1"/>
</dbReference>
<dbReference type="InterPro" id="IPR029062">
    <property type="entry name" value="Class_I_gatase-like"/>
</dbReference>
<dbReference type="Proteomes" id="UP000432464">
    <property type="component" value="Unassembled WGS sequence"/>
</dbReference>
<accession>A0A6I3L4Y4</accession>
<dbReference type="CDD" id="cd03139">
    <property type="entry name" value="GATase1_PfpI_2"/>
    <property type="match status" value="1"/>
</dbReference>
<dbReference type="EMBL" id="WMBB01000012">
    <property type="protein sequence ID" value="MTE16010.1"/>
    <property type="molecule type" value="Genomic_DNA"/>
</dbReference>
<reference evidence="2 3" key="1">
    <citation type="submission" date="2019-11" db="EMBL/GenBank/DDBJ databases">
        <title>Nocardia sp. nov. CT2-14 isolated from soil.</title>
        <authorList>
            <person name="Kanchanasin P."/>
            <person name="Tanasupawat S."/>
            <person name="Yuki M."/>
            <person name="Kudo T."/>
        </authorList>
    </citation>
    <scope>NUCLEOTIDE SEQUENCE [LARGE SCALE GENOMIC DNA]</scope>
    <source>
        <strain evidence="2 3">CT2-14</strain>
    </source>
</reference>
<dbReference type="GO" id="GO:0006355">
    <property type="term" value="P:regulation of DNA-templated transcription"/>
    <property type="evidence" value="ECO:0007669"/>
    <property type="project" value="TreeGrafter"/>
</dbReference>
<dbReference type="RefSeq" id="WP_154790432.1">
    <property type="nucleotide sequence ID" value="NZ_WMBB01000012.1"/>
</dbReference>
<dbReference type="Gene3D" id="3.40.50.880">
    <property type="match status" value="1"/>
</dbReference>
<keyword evidence="3" id="KW-1185">Reference proteome</keyword>
<dbReference type="AlphaFoldDB" id="A0A6I3L4Y4"/>
<evidence type="ECO:0000259" key="1">
    <source>
        <dbReference type="Pfam" id="PF01965"/>
    </source>
</evidence>
<dbReference type="SUPFAM" id="SSF52317">
    <property type="entry name" value="Class I glutamine amidotransferase-like"/>
    <property type="match status" value="1"/>
</dbReference>
<organism evidence="2 3">
    <name type="scientific">Nocardia aurantiaca</name>
    <dbReference type="NCBI Taxonomy" id="2675850"/>
    <lineage>
        <taxon>Bacteria</taxon>
        <taxon>Bacillati</taxon>
        <taxon>Actinomycetota</taxon>
        <taxon>Actinomycetes</taxon>
        <taxon>Mycobacteriales</taxon>
        <taxon>Nocardiaceae</taxon>
        <taxon>Nocardia</taxon>
    </lineage>
</organism>
<dbReference type="InterPro" id="IPR002818">
    <property type="entry name" value="DJ-1/PfpI"/>
</dbReference>
<dbReference type="PANTHER" id="PTHR43130">
    <property type="entry name" value="ARAC-FAMILY TRANSCRIPTIONAL REGULATOR"/>
    <property type="match status" value="1"/>
</dbReference>
<protein>
    <submittedName>
        <fullName evidence="2">DJ-1/PfpI family protein</fullName>
    </submittedName>
</protein>
<feature type="domain" description="DJ-1/PfpI" evidence="1">
    <location>
        <begin position="5"/>
        <end position="165"/>
    </location>
</feature>